<dbReference type="Proteomes" id="UP000800200">
    <property type="component" value="Unassembled WGS sequence"/>
</dbReference>
<dbReference type="PANTHER" id="PTHR39596">
    <property type="match status" value="1"/>
</dbReference>
<reference evidence="3" key="1">
    <citation type="journal article" date="2020" name="Stud. Mycol.">
        <title>101 Dothideomycetes genomes: a test case for predicting lifestyles and emergence of pathogens.</title>
        <authorList>
            <person name="Haridas S."/>
            <person name="Albert R."/>
            <person name="Binder M."/>
            <person name="Bloem J."/>
            <person name="Labutti K."/>
            <person name="Salamov A."/>
            <person name="Andreopoulos B."/>
            <person name="Baker S."/>
            <person name="Barry K."/>
            <person name="Bills G."/>
            <person name="Bluhm B."/>
            <person name="Cannon C."/>
            <person name="Castanera R."/>
            <person name="Culley D."/>
            <person name="Daum C."/>
            <person name="Ezra D."/>
            <person name="Gonzalez J."/>
            <person name="Henrissat B."/>
            <person name="Kuo A."/>
            <person name="Liang C."/>
            <person name="Lipzen A."/>
            <person name="Lutzoni F."/>
            <person name="Magnuson J."/>
            <person name="Mondo S."/>
            <person name="Nolan M."/>
            <person name="Ohm R."/>
            <person name="Pangilinan J."/>
            <person name="Park H.-J."/>
            <person name="Ramirez L."/>
            <person name="Alfaro M."/>
            <person name="Sun H."/>
            <person name="Tritt A."/>
            <person name="Yoshinaga Y."/>
            <person name="Zwiers L.-H."/>
            <person name="Turgeon B."/>
            <person name="Goodwin S."/>
            <person name="Spatafora J."/>
            <person name="Crous P."/>
            <person name="Grigoriev I."/>
        </authorList>
    </citation>
    <scope>NUCLEOTIDE SEQUENCE</scope>
    <source>
        <strain evidence="3">CBS 207.26</strain>
    </source>
</reference>
<accession>A0A6A6E6P3</accession>
<evidence type="ECO:0000313" key="4">
    <source>
        <dbReference type="Proteomes" id="UP000800200"/>
    </source>
</evidence>
<feature type="region of interest" description="Disordered" evidence="1">
    <location>
        <begin position="86"/>
        <end position="112"/>
    </location>
</feature>
<feature type="domain" description="Heterokaryon incompatibility" evidence="2">
    <location>
        <begin position="449"/>
        <end position="586"/>
    </location>
</feature>
<feature type="compositionally biased region" description="Basic and acidic residues" evidence="1">
    <location>
        <begin position="88"/>
        <end position="100"/>
    </location>
</feature>
<evidence type="ECO:0000313" key="3">
    <source>
        <dbReference type="EMBL" id="KAF2185850.1"/>
    </source>
</evidence>
<gene>
    <name evidence="3" type="ORF">K469DRAFT_687681</name>
</gene>
<name>A0A6A6E6P3_9PEZI</name>
<protein>
    <recommendedName>
        <fullName evidence="2">Heterokaryon incompatibility domain-containing protein</fullName>
    </recommendedName>
</protein>
<dbReference type="InterPro" id="IPR010730">
    <property type="entry name" value="HET"/>
</dbReference>
<sequence length="1134" mass="127827">MPDCGQSTLCLVDNVKEAANEAQQGKEKRLQAVDGGHRGTNVESQAVWMRDGCELQRRIYKSRQRKRDQHEPDLAAAPAVALRQYAGSDERGDVQDDNRNSDTSLNTMDHLWNPSCSSPKAARVPYLENERYDGGPFMGYAQRKIRMRLTSNGRKPEEQTYPLYTQIENLCNQLPPFELSAFFQSWLFFGLLAECFGCAQARFPDSDDLVKSVGLATSWVYERFIGVDKYGNFITTKELPLLIQEFWVLSSSNLGRENIIAKCTHLADCLALVNTVLPLLRQHSDQNVWFSIAAVAETLVYPIFYHRKRLKAGLLAPFSWADGYLDNVDVRRRMLESGWCPTDIVKIKGRFSSWQSLYLLSLSQKTRPISGRNHAICKETECMVSQMDPKNYPLRHVEETCRCGLLGVRNEDLVAALNQQDCIPLLKFSGETAGDLTIDVVESSASMPYIAISHVWIDGLGNPKQNALYRCQLLRLKKLVVALHEQPSTTSRKSSEKNGSPPLLIWLDTLCCPITPMEAKIKAIERIRNVYSEADRVLVLDSSLQMHSVDGWNRNRIPNLNNVYPAELLLRIFTCTWTRRLWTLQEGALAPCLYFQFSDTAVSFEELFYGFLQISDSSSCFQGFELDIFSENGYLRSFFSNYGPNSPISEQLSNVDQGLMYRSVSVPSDEALCIGTLLSLDLAQITAISPQDEKIKQRERMKKVWELIAKEKVEFRSTSYSRFVTSVLSPSAGDQESDSARLARWYDRELATLHPNGLRVTLPGFRLTKQVAQTTIPVGEMESQNALRELFIRLIFRDATSGIWYHIATEPPSKEASNHKIRHLILQGNCAVVVKNVPSPEPPNDTLLPYEDSGYDFGLLVSIICDLQEHVSIRPALKAQFEHPVLLRTLTPLEVALYSKPEQLSLGRANNPDSRAITVTRDPLDPEHDETFEPVESRANGIIEEARMQDINIKRAIVETPGQTYATSAHKFLGEWYNKYQGSVGERLPEDQVCRCTGCIVASVVFDDCSAGEYEATQMVEGRMICRMDPGASVLSPGQLAVVAAEAGRKMANQHPGQVVLPSPGKIILEKEKKLNEVEEEDSKGKECMGQLVMEAPDKVRELRRKKKEKEVRKKPSNMDVKHFIDVRSGGLMM</sequence>
<keyword evidence="4" id="KW-1185">Reference proteome</keyword>
<evidence type="ECO:0000256" key="1">
    <source>
        <dbReference type="SAM" id="MobiDB-lite"/>
    </source>
</evidence>
<dbReference type="Pfam" id="PF06985">
    <property type="entry name" value="HET"/>
    <property type="match status" value="1"/>
</dbReference>
<dbReference type="PANTHER" id="PTHR39596:SF3">
    <property type="entry name" value="HETEROKARYON INCOMPATIBILITY DOMAIN-CONTAINING PROTEIN"/>
    <property type="match status" value="1"/>
</dbReference>
<dbReference type="OrthoDB" id="2426273at2759"/>
<evidence type="ECO:0000259" key="2">
    <source>
        <dbReference type="Pfam" id="PF06985"/>
    </source>
</evidence>
<dbReference type="EMBL" id="ML994632">
    <property type="protein sequence ID" value="KAF2185850.1"/>
    <property type="molecule type" value="Genomic_DNA"/>
</dbReference>
<proteinExistence type="predicted"/>
<organism evidence="3 4">
    <name type="scientific">Zopfia rhizophila CBS 207.26</name>
    <dbReference type="NCBI Taxonomy" id="1314779"/>
    <lineage>
        <taxon>Eukaryota</taxon>
        <taxon>Fungi</taxon>
        <taxon>Dikarya</taxon>
        <taxon>Ascomycota</taxon>
        <taxon>Pezizomycotina</taxon>
        <taxon>Dothideomycetes</taxon>
        <taxon>Dothideomycetes incertae sedis</taxon>
        <taxon>Zopfiaceae</taxon>
        <taxon>Zopfia</taxon>
    </lineage>
</organism>
<dbReference type="AlphaFoldDB" id="A0A6A6E6P3"/>